<dbReference type="InterPro" id="IPR000743">
    <property type="entry name" value="Glyco_hydro_28"/>
</dbReference>
<reference evidence="6" key="1">
    <citation type="submission" date="2022-10" db="EMBL/GenBank/DDBJ databases">
        <authorList>
            <person name="Chen Y."/>
            <person name="Dougan E. K."/>
            <person name="Chan C."/>
            <person name="Rhodes N."/>
            <person name="Thang M."/>
        </authorList>
    </citation>
    <scope>NUCLEOTIDE SEQUENCE</scope>
</reference>
<comment type="caution">
    <text evidence="6">The sequence shown here is derived from an EMBL/GenBank/DDBJ whole genome shotgun (WGS) entry which is preliminary data.</text>
</comment>
<dbReference type="EMBL" id="CAMXCT010000339">
    <property type="protein sequence ID" value="CAI3977394.1"/>
    <property type="molecule type" value="Genomic_DNA"/>
</dbReference>
<dbReference type="Proteomes" id="UP001152797">
    <property type="component" value="Unassembled WGS sequence"/>
</dbReference>
<evidence type="ECO:0000313" key="7">
    <source>
        <dbReference type="EMBL" id="CAL4764706.1"/>
    </source>
</evidence>
<proteinExistence type="inferred from homology"/>
<evidence type="ECO:0000256" key="3">
    <source>
        <dbReference type="ARBA" id="ARBA00023295"/>
    </source>
</evidence>
<dbReference type="InterPro" id="IPR012334">
    <property type="entry name" value="Pectin_lyas_fold"/>
</dbReference>
<dbReference type="GO" id="GO:0004650">
    <property type="term" value="F:polygalacturonase activity"/>
    <property type="evidence" value="ECO:0007669"/>
    <property type="project" value="InterPro"/>
</dbReference>
<dbReference type="PANTHER" id="PTHR31339">
    <property type="entry name" value="PECTIN LYASE-RELATED"/>
    <property type="match status" value="1"/>
</dbReference>
<evidence type="ECO:0000256" key="5">
    <source>
        <dbReference type="SAM" id="MobiDB-lite"/>
    </source>
</evidence>
<dbReference type="GO" id="GO:0005975">
    <property type="term" value="P:carbohydrate metabolic process"/>
    <property type="evidence" value="ECO:0007669"/>
    <property type="project" value="InterPro"/>
</dbReference>
<dbReference type="AlphaFoldDB" id="A0A9P1BQ43"/>
<evidence type="ECO:0000313" key="6">
    <source>
        <dbReference type="EMBL" id="CAI3977394.1"/>
    </source>
</evidence>
<feature type="region of interest" description="Disordered" evidence="5">
    <location>
        <begin position="242"/>
        <end position="268"/>
    </location>
</feature>
<keyword evidence="2 4" id="KW-0378">Hydrolase</keyword>
<organism evidence="6">
    <name type="scientific">Cladocopium goreaui</name>
    <dbReference type="NCBI Taxonomy" id="2562237"/>
    <lineage>
        <taxon>Eukaryota</taxon>
        <taxon>Sar</taxon>
        <taxon>Alveolata</taxon>
        <taxon>Dinophyceae</taxon>
        <taxon>Suessiales</taxon>
        <taxon>Symbiodiniaceae</taxon>
        <taxon>Cladocopium</taxon>
    </lineage>
</organism>
<evidence type="ECO:0000256" key="4">
    <source>
        <dbReference type="RuleBase" id="RU361169"/>
    </source>
</evidence>
<evidence type="ECO:0000256" key="2">
    <source>
        <dbReference type="ARBA" id="ARBA00022801"/>
    </source>
</evidence>
<dbReference type="PANTHER" id="PTHR31339:SF9">
    <property type="entry name" value="PLASMIN AND FIBRONECTIN-BINDING PROTEIN A"/>
    <property type="match status" value="1"/>
</dbReference>
<reference evidence="7 8" key="2">
    <citation type="submission" date="2024-05" db="EMBL/GenBank/DDBJ databases">
        <authorList>
            <person name="Chen Y."/>
            <person name="Shah S."/>
            <person name="Dougan E. K."/>
            <person name="Thang M."/>
            <person name="Chan C."/>
        </authorList>
    </citation>
    <scope>NUCLEOTIDE SEQUENCE [LARGE SCALE GENOMIC DNA]</scope>
</reference>
<accession>A0A9P1BQ43</accession>
<keyword evidence="3 4" id="KW-0326">Glycosidase</keyword>
<gene>
    <name evidence="6" type="ORF">C1SCF055_LOCUS5538</name>
</gene>
<dbReference type="EMBL" id="CAMXCT030000339">
    <property type="protein sequence ID" value="CAL4764706.1"/>
    <property type="molecule type" value="Genomic_DNA"/>
</dbReference>
<dbReference type="Pfam" id="PF00295">
    <property type="entry name" value="Glyco_hydro_28"/>
    <property type="match status" value="1"/>
</dbReference>
<dbReference type="InterPro" id="IPR011050">
    <property type="entry name" value="Pectin_lyase_fold/virulence"/>
</dbReference>
<evidence type="ECO:0000313" key="8">
    <source>
        <dbReference type="Proteomes" id="UP001152797"/>
    </source>
</evidence>
<dbReference type="OrthoDB" id="409312at2759"/>
<name>A0A9P1BQ43_9DINO</name>
<dbReference type="InterPro" id="IPR051801">
    <property type="entry name" value="GH28_Enzymes"/>
</dbReference>
<protein>
    <submittedName>
        <fullName evidence="7">Probable polygalacturonase (PG) (Pectinase)</fullName>
    </submittedName>
</protein>
<evidence type="ECO:0000256" key="1">
    <source>
        <dbReference type="ARBA" id="ARBA00008834"/>
    </source>
</evidence>
<sequence length="300" mass="31845">MDSRTDALIAFVSNSAAQSHLASDLQRQLILFGNILRSPADHLLRLLELYNRQRIRQLIAVNILSWSSRRKPDGVTDLAGNVDPTLVHAPRRIESDSYLQTGDDAIAVKSGWDCFGRDLAVASENITIRRVTVRQTRGCNAAAFTIGSEMSGGVQDVTIEDCQVLNAGVAVEIKAFHSRWCGGCYGLTAENGGGLIPGGLRATDSGPEVGGVGHCAWSTGCDGFVPREQSLLPRENTARTSCVGHQLRRSDGPWTHPRSLGSVPGVSRGLHEELDGAAAAGEAGSLAGDLGPGTRVNLAR</sequence>
<keyword evidence="8" id="KW-1185">Reference proteome</keyword>
<dbReference type="EMBL" id="CAMXCT020000339">
    <property type="protein sequence ID" value="CAL1130769.1"/>
    <property type="molecule type" value="Genomic_DNA"/>
</dbReference>
<dbReference type="Gene3D" id="2.160.20.10">
    <property type="entry name" value="Single-stranded right-handed beta-helix, Pectin lyase-like"/>
    <property type="match status" value="1"/>
</dbReference>
<dbReference type="SUPFAM" id="SSF51126">
    <property type="entry name" value="Pectin lyase-like"/>
    <property type="match status" value="1"/>
</dbReference>
<comment type="similarity">
    <text evidence="1 4">Belongs to the glycosyl hydrolase 28 family.</text>
</comment>